<protein>
    <submittedName>
        <fullName evidence="2">Uncharacterized protein</fullName>
    </submittedName>
</protein>
<accession>A0A2V3IHQ7</accession>
<keyword evidence="3" id="KW-1185">Reference proteome</keyword>
<name>A0A2V3IHQ7_9FLOR</name>
<evidence type="ECO:0000313" key="3">
    <source>
        <dbReference type="Proteomes" id="UP000247409"/>
    </source>
</evidence>
<comment type="caution">
    <text evidence="2">The sequence shown here is derived from an EMBL/GenBank/DDBJ whole genome shotgun (WGS) entry which is preliminary data.</text>
</comment>
<organism evidence="2 3">
    <name type="scientific">Gracilariopsis chorda</name>
    <dbReference type="NCBI Taxonomy" id="448386"/>
    <lineage>
        <taxon>Eukaryota</taxon>
        <taxon>Rhodophyta</taxon>
        <taxon>Florideophyceae</taxon>
        <taxon>Rhodymeniophycidae</taxon>
        <taxon>Gracilariales</taxon>
        <taxon>Gracilariaceae</taxon>
        <taxon>Gracilariopsis</taxon>
    </lineage>
</organism>
<reference evidence="2 3" key="1">
    <citation type="journal article" date="2018" name="Mol. Biol. Evol.">
        <title>Analysis of the draft genome of the red seaweed Gracilariopsis chorda provides insights into genome size evolution in Rhodophyta.</title>
        <authorList>
            <person name="Lee J."/>
            <person name="Yang E.C."/>
            <person name="Graf L."/>
            <person name="Yang J.H."/>
            <person name="Qiu H."/>
            <person name="Zel Zion U."/>
            <person name="Chan C.X."/>
            <person name="Stephens T.G."/>
            <person name="Weber A.P.M."/>
            <person name="Boo G.H."/>
            <person name="Boo S.M."/>
            <person name="Kim K.M."/>
            <person name="Shin Y."/>
            <person name="Jung M."/>
            <person name="Lee S.J."/>
            <person name="Yim H.S."/>
            <person name="Lee J.H."/>
            <person name="Bhattacharya D."/>
            <person name="Yoon H.S."/>
        </authorList>
    </citation>
    <scope>NUCLEOTIDE SEQUENCE [LARGE SCALE GENOMIC DNA]</scope>
    <source>
        <strain evidence="2 3">SKKU-2015</strain>
        <tissue evidence="2">Whole body</tissue>
    </source>
</reference>
<dbReference type="AlphaFoldDB" id="A0A2V3IHQ7"/>
<dbReference type="OrthoDB" id="10613642at2759"/>
<dbReference type="EMBL" id="NBIV01000205">
    <property type="protein sequence ID" value="PXF41626.1"/>
    <property type="molecule type" value="Genomic_DNA"/>
</dbReference>
<sequence>MNSDCAAFVHSPFRPAQTRRSSVALSPVCSARGPARSAKRSLSALAAAVVSALALSPFGRVGVHVPCALAKELRYDGRQELDSKERAFSLALTGGTFAALGVWAWKQNRRDDQLEEVRIKDEVERLEKLRQEFLGVEEDEDSLNDEDFMASLRERLGEEERRADDDSSEPGAQPGDAGTAVKDKDTQDGAGSDSLDMLKRMWDATDDDAKPPKQDNES</sequence>
<feature type="compositionally biased region" description="Basic and acidic residues" evidence="1">
    <location>
        <begin position="196"/>
        <end position="218"/>
    </location>
</feature>
<feature type="compositionally biased region" description="Basic and acidic residues" evidence="1">
    <location>
        <begin position="152"/>
        <end position="165"/>
    </location>
</feature>
<evidence type="ECO:0000313" key="2">
    <source>
        <dbReference type="EMBL" id="PXF41626.1"/>
    </source>
</evidence>
<dbReference type="Proteomes" id="UP000247409">
    <property type="component" value="Unassembled WGS sequence"/>
</dbReference>
<gene>
    <name evidence="2" type="ORF">BWQ96_08637</name>
</gene>
<feature type="region of interest" description="Disordered" evidence="1">
    <location>
        <begin position="140"/>
        <end position="218"/>
    </location>
</feature>
<proteinExistence type="predicted"/>
<evidence type="ECO:0000256" key="1">
    <source>
        <dbReference type="SAM" id="MobiDB-lite"/>
    </source>
</evidence>